<name>A0AAE0S3Q5_9BIVA</name>
<protein>
    <submittedName>
        <fullName evidence="2">Uncharacterized protein</fullName>
    </submittedName>
</protein>
<evidence type="ECO:0000256" key="1">
    <source>
        <dbReference type="SAM" id="MobiDB-lite"/>
    </source>
</evidence>
<dbReference type="AlphaFoldDB" id="A0AAE0S3Q5"/>
<dbReference type="EMBL" id="JAEAOA010001814">
    <property type="protein sequence ID" value="KAK3584554.1"/>
    <property type="molecule type" value="Genomic_DNA"/>
</dbReference>
<comment type="caution">
    <text evidence="2">The sequence shown here is derived from an EMBL/GenBank/DDBJ whole genome shotgun (WGS) entry which is preliminary data.</text>
</comment>
<gene>
    <name evidence="2" type="ORF">CHS0354_030559</name>
</gene>
<reference evidence="2" key="2">
    <citation type="journal article" date="2021" name="Genome Biol. Evol.">
        <title>Developing a high-quality reference genome for a parasitic bivalve with doubly uniparental inheritance (Bivalvia: Unionida).</title>
        <authorList>
            <person name="Smith C.H."/>
        </authorList>
    </citation>
    <scope>NUCLEOTIDE SEQUENCE</scope>
    <source>
        <strain evidence="2">CHS0354</strain>
        <tissue evidence="2">Mantle</tissue>
    </source>
</reference>
<sequence length="97" mass="11322">MDDALVQKLENIPEPMDAKEINPKANLERTPSPPFILKRKEVETQKYRNEKQTAPYYVHEESFFKGRQGDASTSLSIALGKEERQNNQQERDEENKE</sequence>
<accession>A0AAE0S3Q5</accession>
<reference evidence="2" key="1">
    <citation type="journal article" date="2021" name="Genome Biol. Evol.">
        <title>A High-Quality Reference Genome for a Parasitic Bivalve with Doubly Uniparental Inheritance (Bivalvia: Unionida).</title>
        <authorList>
            <person name="Smith C.H."/>
        </authorList>
    </citation>
    <scope>NUCLEOTIDE SEQUENCE</scope>
    <source>
        <strain evidence="2">CHS0354</strain>
    </source>
</reference>
<evidence type="ECO:0000313" key="3">
    <source>
        <dbReference type="Proteomes" id="UP001195483"/>
    </source>
</evidence>
<feature type="region of interest" description="Disordered" evidence="1">
    <location>
        <begin position="1"/>
        <end position="36"/>
    </location>
</feature>
<evidence type="ECO:0000313" key="2">
    <source>
        <dbReference type="EMBL" id="KAK3584554.1"/>
    </source>
</evidence>
<keyword evidence="3" id="KW-1185">Reference proteome</keyword>
<feature type="compositionally biased region" description="Basic and acidic residues" evidence="1">
    <location>
        <begin position="80"/>
        <end position="97"/>
    </location>
</feature>
<organism evidence="2 3">
    <name type="scientific">Potamilus streckersoni</name>
    <dbReference type="NCBI Taxonomy" id="2493646"/>
    <lineage>
        <taxon>Eukaryota</taxon>
        <taxon>Metazoa</taxon>
        <taxon>Spiralia</taxon>
        <taxon>Lophotrochozoa</taxon>
        <taxon>Mollusca</taxon>
        <taxon>Bivalvia</taxon>
        <taxon>Autobranchia</taxon>
        <taxon>Heteroconchia</taxon>
        <taxon>Palaeoheterodonta</taxon>
        <taxon>Unionida</taxon>
        <taxon>Unionoidea</taxon>
        <taxon>Unionidae</taxon>
        <taxon>Ambleminae</taxon>
        <taxon>Lampsilini</taxon>
        <taxon>Potamilus</taxon>
    </lineage>
</organism>
<feature type="region of interest" description="Disordered" evidence="1">
    <location>
        <begin position="65"/>
        <end position="97"/>
    </location>
</feature>
<dbReference type="Proteomes" id="UP001195483">
    <property type="component" value="Unassembled WGS sequence"/>
</dbReference>
<proteinExistence type="predicted"/>
<reference evidence="2" key="3">
    <citation type="submission" date="2023-05" db="EMBL/GenBank/DDBJ databases">
        <authorList>
            <person name="Smith C.H."/>
        </authorList>
    </citation>
    <scope>NUCLEOTIDE SEQUENCE</scope>
    <source>
        <strain evidence="2">CHS0354</strain>
        <tissue evidence="2">Mantle</tissue>
    </source>
</reference>